<gene>
    <name evidence="2" type="ORF">G7Y85_07770</name>
</gene>
<name>A0A6M2BRP7_9GAMM</name>
<dbReference type="InterPro" id="IPR008533">
    <property type="entry name" value="DUF815"/>
</dbReference>
<comment type="caution">
    <text evidence="2">The sequence shown here is derived from an EMBL/GenBank/DDBJ whole genome shotgun (WGS) entry which is preliminary data.</text>
</comment>
<dbReference type="InterPro" id="IPR027417">
    <property type="entry name" value="P-loop_NTPase"/>
</dbReference>
<reference evidence="2 3" key="1">
    <citation type="journal article" date="2014" name="Int. J. Syst. Evol. Microbiol.">
        <title>Solimonas terrae sp. nov., isolated from soil.</title>
        <authorList>
            <person name="Kim S.J."/>
            <person name="Moon J.Y."/>
            <person name="Weon H.Y."/>
            <person name="Ahn J.H."/>
            <person name="Chen W.M."/>
            <person name="Kwon S.W."/>
        </authorList>
    </citation>
    <scope>NUCLEOTIDE SEQUENCE [LARGE SCALE GENOMIC DNA]</scope>
    <source>
        <strain evidence="2 3">KIS83-12</strain>
    </source>
</reference>
<dbReference type="PANTHER" id="PTHR42935">
    <property type="entry name" value="SLR0930 PROTEIN"/>
    <property type="match status" value="1"/>
</dbReference>
<sequence>MPRALSETRKPLSASSRTERSGRLTMCAAILSGPDMSTHLAYRWHQQKLRPIEFVQTVQLDDLLGIDRQKAALIQNTRQFVAGKPANHVLLTGSRGTGKSSIVKALLGPFAAQGLRLVELAAHDLIDLPDVVAPLRAQPERFILYVDDFSVSANDPALTALKTALDGGIEEPPENVLVYATSNRRHLMPEMKKDNGEYHWLDDELHPGESTEEKISLSERFGLWLSFLPFTQDQYLDAVRLHLRKLGHEHWDEETEKLSLRWALNRASRSGRVARQFARDWAGRHA</sequence>
<dbReference type="SUPFAM" id="SSF52540">
    <property type="entry name" value="P-loop containing nucleoside triphosphate hydrolases"/>
    <property type="match status" value="1"/>
</dbReference>
<evidence type="ECO:0000256" key="1">
    <source>
        <dbReference type="SAM" id="MobiDB-lite"/>
    </source>
</evidence>
<dbReference type="EMBL" id="JAAMOW010000003">
    <property type="protein sequence ID" value="NGY04657.1"/>
    <property type="molecule type" value="Genomic_DNA"/>
</dbReference>
<feature type="region of interest" description="Disordered" evidence="1">
    <location>
        <begin position="1"/>
        <end position="20"/>
    </location>
</feature>
<evidence type="ECO:0000313" key="2">
    <source>
        <dbReference type="EMBL" id="NGY04657.1"/>
    </source>
</evidence>
<keyword evidence="3" id="KW-1185">Reference proteome</keyword>
<dbReference type="AlphaFoldDB" id="A0A6M2BRP7"/>
<protein>
    <submittedName>
        <fullName evidence="2">ATP-binding protein</fullName>
    </submittedName>
</protein>
<dbReference type="Gene3D" id="3.40.50.300">
    <property type="entry name" value="P-loop containing nucleotide triphosphate hydrolases"/>
    <property type="match status" value="1"/>
</dbReference>
<dbReference type="CDD" id="cd00009">
    <property type="entry name" value="AAA"/>
    <property type="match status" value="1"/>
</dbReference>
<dbReference type="PANTHER" id="PTHR42935:SF1">
    <property type="entry name" value="SLR0930 PROTEIN"/>
    <property type="match status" value="1"/>
</dbReference>
<evidence type="ECO:0000313" key="3">
    <source>
        <dbReference type="Proteomes" id="UP000472676"/>
    </source>
</evidence>
<keyword evidence="2" id="KW-0547">Nucleotide-binding</keyword>
<proteinExistence type="predicted"/>
<dbReference type="GO" id="GO:0005524">
    <property type="term" value="F:ATP binding"/>
    <property type="evidence" value="ECO:0007669"/>
    <property type="project" value="UniProtKB-KW"/>
</dbReference>
<keyword evidence="2" id="KW-0067">ATP-binding</keyword>
<dbReference type="Pfam" id="PF05673">
    <property type="entry name" value="DUF815"/>
    <property type="match status" value="1"/>
</dbReference>
<accession>A0A6M2BRP7</accession>
<dbReference type="Proteomes" id="UP000472676">
    <property type="component" value="Unassembled WGS sequence"/>
</dbReference>
<organism evidence="2 3">
    <name type="scientific">Solimonas terrae</name>
    <dbReference type="NCBI Taxonomy" id="1396819"/>
    <lineage>
        <taxon>Bacteria</taxon>
        <taxon>Pseudomonadati</taxon>
        <taxon>Pseudomonadota</taxon>
        <taxon>Gammaproteobacteria</taxon>
        <taxon>Nevskiales</taxon>
        <taxon>Nevskiaceae</taxon>
        <taxon>Solimonas</taxon>
    </lineage>
</organism>
<feature type="compositionally biased region" description="Basic and acidic residues" evidence="1">
    <location>
        <begin position="1"/>
        <end position="10"/>
    </location>
</feature>